<feature type="chain" id="PRO_5043696419" evidence="1">
    <location>
        <begin position="19"/>
        <end position="125"/>
    </location>
</feature>
<dbReference type="EMBL" id="CAXITT010000098">
    <property type="protein sequence ID" value="CAL1531808.1"/>
    <property type="molecule type" value="Genomic_DNA"/>
</dbReference>
<keyword evidence="1" id="KW-0732">Signal</keyword>
<dbReference type="Proteomes" id="UP001497497">
    <property type="component" value="Unassembled WGS sequence"/>
</dbReference>
<evidence type="ECO:0000313" key="2">
    <source>
        <dbReference type="EMBL" id="CAL1531808.1"/>
    </source>
</evidence>
<organism evidence="2 3">
    <name type="scientific">Lymnaea stagnalis</name>
    <name type="common">Great pond snail</name>
    <name type="synonym">Helix stagnalis</name>
    <dbReference type="NCBI Taxonomy" id="6523"/>
    <lineage>
        <taxon>Eukaryota</taxon>
        <taxon>Metazoa</taxon>
        <taxon>Spiralia</taxon>
        <taxon>Lophotrochozoa</taxon>
        <taxon>Mollusca</taxon>
        <taxon>Gastropoda</taxon>
        <taxon>Heterobranchia</taxon>
        <taxon>Euthyneura</taxon>
        <taxon>Panpulmonata</taxon>
        <taxon>Hygrophila</taxon>
        <taxon>Lymnaeoidea</taxon>
        <taxon>Lymnaeidae</taxon>
        <taxon>Lymnaea</taxon>
    </lineage>
</organism>
<gene>
    <name evidence="2" type="ORF">GSLYS_00005903001</name>
</gene>
<dbReference type="AlphaFoldDB" id="A0AAV2HEJ2"/>
<comment type="caution">
    <text evidence="2">The sequence shown here is derived from an EMBL/GenBank/DDBJ whole genome shotgun (WGS) entry which is preliminary data.</text>
</comment>
<evidence type="ECO:0000313" key="3">
    <source>
        <dbReference type="Proteomes" id="UP001497497"/>
    </source>
</evidence>
<sequence>MLLHLCLLVALLPSLASADCATNIASCVADMLKNLLSHALLKRELLCGDLKTGIRCIVDQNCPIASSVMSNIDSGISKFNLECPFTPSQLVAEYRSGSTRSQPLTAGVLTCVVVARLVFMKLWMC</sequence>
<name>A0AAV2HEJ2_LYMST</name>
<keyword evidence="3" id="KW-1185">Reference proteome</keyword>
<evidence type="ECO:0000256" key="1">
    <source>
        <dbReference type="SAM" id="SignalP"/>
    </source>
</evidence>
<feature type="signal peptide" evidence="1">
    <location>
        <begin position="1"/>
        <end position="18"/>
    </location>
</feature>
<reference evidence="2 3" key="1">
    <citation type="submission" date="2024-04" db="EMBL/GenBank/DDBJ databases">
        <authorList>
            <consortium name="Genoscope - CEA"/>
            <person name="William W."/>
        </authorList>
    </citation>
    <scope>NUCLEOTIDE SEQUENCE [LARGE SCALE GENOMIC DNA]</scope>
</reference>
<protein>
    <submittedName>
        <fullName evidence="2">Uncharacterized protein</fullName>
    </submittedName>
</protein>
<proteinExistence type="predicted"/>
<accession>A0AAV2HEJ2</accession>